<dbReference type="FunFam" id="3.40.50.2000:FF:000071">
    <property type="entry name" value="Glycosyltransferase"/>
    <property type="match status" value="1"/>
</dbReference>
<dbReference type="InterPro" id="IPR002213">
    <property type="entry name" value="UDP_glucos_trans"/>
</dbReference>
<dbReference type="PANTHER" id="PTHR48047">
    <property type="entry name" value="GLYCOSYLTRANSFERASE"/>
    <property type="match status" value="1"/>
</dbReference>
<dbReference type="GO" id="GO:0035251">
    <property type="term" value="F:UDP-glucosyltransferase activity"/>
    <property type="evidence" value="ECO:0007669"/>
    <property type="project" value="TreeGrafter"/>
</dbReference>
<evidence type="ECO:0000313" key="6">
    <source>
        <dbReference type="EMBL" id="KAK7374012.1"/>
    </source>
</evidence>
<comment type="similarity">
    <text evidence="1 4">Belongs to the UDP-glycosyltransferase family.</text>
</comment>
<dbReference type="EC" id="2.4.1.-" evidence="5"/>
<dbReference type="PANTHER" id="PTHR48047:SF45">
    <property type="entry name" value="SCOPOLETIN GLUCOSYLTRANSFERASE-LIKE"/>
    <property type="match status" value="1"/>
</dbReference>
<dbReference type="SUPFAM" id="SSF53756">
    <property type="entry name" value="UDP-Glycosyltransferase/glycogen phosphorylase"/>
    <property type="match status" value="1"/>
</dbReference>
<reference evidence="6 7" key="1">
    <citation type="submission" date="2024-01" db="EMBL/GenBank/DDBJ databases">
        <title>The genomes of 5 underutilized Papilionoideae crops provide insights into root nodulation and disease resistanc.</title>
        <authorList>
            <person name="Jiang F."/>
        </authorList>
    </citation>
    <scope>NUCLEOTIDE SEQUENCE [LARGE SCALE GENOMIC DNA]</scope>
    <source>
        <strain evidence="6">JINMINGXINNONG_FW02</strain>
        <tissue evidence="6">Leaves</tissue>
    </source>
</reference>
<evidence type="ECO:0000256" key="1">
    <source>
        <dbReference type="ARBA" id="ARBA00009995"/>
    </source>
</evidence>
<evidence type="ECO:0000313" key="7">
    <source>
        <dbReference type="Proteomes" id="UP001374584"/>
    </source>
</evidence>
<evidence type="ECO:0000256" key="3">
    <source>
        <dbReference type="ARBA" id="ARBA00022679"/>
    </source>
</evidence>
<dbReference type="CDD" id="cd03784">
    <property type="entry name" value="GT1_Gtf-like"/>
    <property type="match status" value="1"/>
</dbReference>
<evidence type="ECO:0000256" key="5">
    <source>
        <dbReference type="RuleBase" id="RU362057"/>
    </source>
</evidence>
<evidence type="ECO:0000256" key="2">
    <source>
        <dbReference type="ARBA" id="ARBA00022676"/>
    </source>
</evidence>
<comment type="caution">
    <text evidence="6">The sequence shown here is derived from an EMBL/GenBank/DDBJ whole genome shotgun (WGS) entry which is preliminary data.</text>
</comment>
<dbReference type="Proteomes" id="UP001374584">
    <property type="component" value="Unassembled WGS sequence"/>
</dbReference>
<proteinExistence type="inferred from homology"/>
<sequence length="542" mass="61999">MCWLCLSLHRGINNTVHPPLWEKVDNFHGVFWNRLEILVYLPLRNRTSYIEKAMKAQSHHQLNVLFLPYPTPGHMIPMVVTTRLFAKHGVSVTIITTQANALTFQKAIDVDFSCGYHIRTQVIPFPADQVGLPDGVENIKDSTTPEMLGQISHGILMLKDQFELLFQDLQPDCIVTDFCYPWTVESAAKLGIPRLFFYSSSYFSNCVSHSIRKHRPHESLVSDTHKFTIPGLPQRIEMTPPQVAEWERTKNETTGYFDAMFESETKSYGALYNSFHELESVYEQLHQSTLGIKSWTIGPVSSWVNKDDRQKANRGHKEDLELEPQWLNWLNSKQNESVLYVCFGSLMRLPHAQLVELAHGLEHSGHSFIWVIRKKDGNENEDSFLQEFEKKMKENKKGFIIWNWAPQLLILDHPAIGGMVTHCGWNSILESVSAGLPMITWPMFAEQFYNEKLLVDVLKIGVPVGAKENKFWTSLGEDAAVGREEIVKVVVLLMGSSQESKEMRKRARKLSDAAKRTIEEGGHSYNNLTQLIDELKSLKISM</sequence>
<dbReference type="Gene3D" id="3.40.50.2000">
    <property type="entry name" value="Glycogen Phosphorylase B"/>
    <property type="match status" value="2"/>
</dbReference>
<dbReference type="FunFam" id="3.40.50.2000:FF:000202">
    <property type="entry name" value="Glycosyltransferase"/>
    <property type="match status" value="1"/>
</dbReference>
<dbReference type="EMBL" id="JAYMYR010000003">
    <property type="protein sequence ID" value="KAK7374012.1"/>
    <property type="molecule type" value="Genomic_DNA"/>
</dbReference>
<keyword evidence="7" id="KW-1185">Reference proteome</keyword>
<accession>A0AAN9RJX1</accession>
<dbReference type="AlphaFoldDB" id="A0AAN9RJX1"/>
<evidence type="ECO:0000256" key="4">
    <source>
        <dbReference type="RuleBase" id="RU003718"/>
    </source>
</evidence>
<name>A0AAN9RJX1_PHACN</name>
<keyword evidence="2 4" id="KW-0328">Glycosyltransferase</keyword>
<dbReference type="PROSITE" id="PS00375">
    <property type="entry name" value="UDPGT"/>
    <property type="match status" value="1"/>
</dbReference>
<organism evidence="6 7">
    <name type="scientific">Phaseolus coccineus</name>
    <name type="common">Scarlet runner bean</name>
    <name type="synonym">Phaseolus multiflorus</name>
    <dbReference type="NCBI Taxonomy" id="3886"/>
    <lineage>
        <taxon>Eukaryota</taxon>
        <taxon>Viridiplantae</taxon>
        <taxon>Streptophyta</taxon>
        <taxon>Embryophyta</taxon>
        <taxon>Tracheophyta</taxon>
        <taxon>Spermatophyta</taxon>
        <taxon>Magnoliopsida</taxon>
        <taxon>eudicotyledons</taxon>
        <taxon>Gunneridae</taxon>
        <taxon>Pentapetalae</taxon>
        <taxon>rosids</taxon>
        <taxon>fabids</taxon>
        <taxon>Fabales</taxon>
        <taxon>Fabaceae</taxon>
        <taxon>Papilionoideae</taxon>
        <taxon>50 kb inversion clade</taxon>
        <taxon>NPAAA clade</taxon>
        <taxon>indigoferoid/millettioid clade</taxon>
        <taxon>Phaseoleae</taxon>
        <taxon>Phaseolus</taxon>
    </lineage>
</organism>
<dbReference type="InterPro" id="IPR035595">
    <property type="entry name" value="UDP_glycos_trans_CS"/>
</dbReference>
<protein>
    <recommendedName>
        <fullName evidence="5">Glycosyltransferase</fullName>
        <ecNumber evidence="5">2.4.1.-</ecNumber>
    </recommendedName>
</protein>
<keyword evidence="3 4" id="KW-0808">Transferase</keyword>
<dbReference type="Pfam" id="PF00201">
    <property type="entry name" value="UDPGT"/>
    <property type="match status" value="1"/>
</dbReference>
<gene>
    <name evidence="6" type="ORF">VNO80_07435</name>
</gene>